<dbReference type="Proteomes" id="UP000054107">
    <property type="component" value="Unassembled WGS sequence"/>
</dbReference>
<proteinExistence type="predicted"/>
<dbReference type="SUPFAM" id="SSF56219">
    <property type="entry name" value="DNase I-like"/>
    <property type="match status" value="1"/>
</dbReference>
<dbReference type="EMBL" id="LN720911">
    <property type="protein sequence ID" value="CEP09033.1"/>
    <property type="molecule type" value="Genomic_DNA"/>
</dbReference>
<keyword evidence="2" id="KW-1185">Reference proteome</keyword>
<evidence type="ECO:0008006" key="3">
    <source>
        <dbReference type="Google" id="ProtNLM"/>
    </source>
</evidence>
<feature type="non-terminal residue" evidence="1">
    <location>
        <position position="1"/>
    </location>
</feature>
<reference evidence="1 2" key="1">
    <citation type="submission" date="2014-09" db="EMBL/GenBank/DDBJ databases">
        <authorList>
            <person name="Ellenberger Sabrina"/>
        </authorList>
    </citation>
    <scope>NUCLEOTIDE SEQUENCE [LARGE SCALE GENOMIC DNA]</scope>
    <source>
        <strain evidence="1 2">CBS 412.66</strain>
    </source>
</reference>
<sequence length="196" mass="22296">SLSKPSKVPTSQSFSRFLTSQHLDILSLQEIHAQSEFIQQRLDMQLKTYQSIWISHCGIVSLSPQVNIESLYVFIDDRVILCRVSQPNNTFPSFTFMNIYAPATQHAQRYAFHANLLQSSYFQTLLSNMTTDTPLPSLHPDTILGDFNYDFKHFPSHLIKDFSASALEFISSSYTNMLSPVPLLDNDKPFVPNATN</sequence>
<evidence type="ECO:0000313" key="2">
    <source>
        <dbReference type="Proteomes" id="UP000054107"/>
    </source>
</evidence>
<gene>
    <name evidence="1" type="primary">PARPA_02470.1 scaffold 4546</name>
</gene>
<dbReference type="OrthoDB" id="2289333at2759"/>
<dbReference type="STRING" id="35722.A0A0B7N0Z6"/>
<protein>
    <recommendedName>
        <fullName evidence="3">Endonuclease/exonuclease/phosphatase domain-containing protein</fullName>
    </recommendedName>
</protein>
<dbReference type="AlphaFoldDB" id="A0A0B7N0Z6"/>
<evidence type="ECO:0000313" key="1">
    <source>
        <dbReference type="EMBL" id="CEP09033.1"/>
    </source>
</evidence>
<organism evidence="1 2">
    <name type="scientific">Parasitella parasitica</name>
    <dbReference type="NCBI Taxonomy" id="35722"/>
    <lineage>
        <taxon>Eukaryota</taxon>
        <taxon>Fungi</taxon>
        <taxon>Fungi incertae sedis</taxon>
        <taxon>Mucoromycota</taxon>
        <taxon>Mucoromycotina</taxon>
        <taxon>Mucoromycetes</taxon>
        <taxon>Mucorales</taxon>
        <taxon>Mucorineae</taxon>
        <taxon>Mucoraceae</taxon>
        <taxon>Parasitella</taxon>
    </lineage>
</organism>
<dbReference type="InterPro" id="IPR036691">
    <property type="entry name" value="Endo/exonu/phosph_ase_sf"/>
</dbReference>
<accession>A0A0B7N0Z6</accession>
<dbReference type="Gene3D" id="3.60.10.10">
    <property type="entry name" value="Endonuclease/exonuclease/phosphatase"/>
    <property type="match status" value="1"/>
</dbReference>
<name>A0A0B7N0Z6_9FUNG</name>